<dbReference type="Proteomes" id="UP000002735">
    <property type="component" value="Chromosome"/>
</dbReference>
<protein>
    <recommendedName>
        <fullName evidence="1">SnoaL-like domain-containing protein</fullName>
    </recommendedName>
</protein>
<organism evidence="2 3">
    <name type="scientific">Dickeya chrysanthemi (strain Ech1591)</name>
    <name type="common">Dickeya zeae (strain Ech1591)</name>
    <dbReference type="NCBI Taxonomy" id="561229"/>
    <lineage>
        <taxon>Bacteria</taxon>
        <taxon>Pseudomonadati</taxon>
        <taxon>Pseudomonadota</taxon>
        <taxon>Gammaproteobacteria</taxon>
        <taxon>Enterobacterales</taxon>
        <taxon>Pectobacteriaceae</taxon>
        <taxon>Dickeya</taxon>
    </lineage>
</organism>
<dbReference type="SUPFAM" id="SSF54427">
    <property type="entry name" value="NTF2-like"/>
    <property type="match status" value="1"/>
</dbReference>
<evidence type="ECO:0000313" key="3">
    <source>
        <dbReference type="Proteomes" id="UP000002735"/>
    </source>
</evidence>
<dbReference type="AlphaFoldDB" id="C6CHH4"/>
<dbReference type="EMBL" id="CP001655">
    <property type="protein sequence ID" value="ACT06875.1"/>
    <property type="molecule type" value="Genomic_DNA"/>
</dbReference>
<dbReference type="eggNOG" id="COG5517">
    <property type="taxonomic scope" value="Bacteria"/>
</dbReference>
<dbReference type="InterPro" id="IPR037401">
    <property type="entry name" value="SnoaL-like"/>
</dbReference>
<dbReference type="RefSeq" id="WP_012769741.1">
    <property type="nucleotide sequence ID" value="NC_012912.1"/>
</dbReference>
<proteinExistence type="predicted"/>
<dbReference type="STRING" id="561229.Dd1591_2029"/>
<dbReference type="HOGENOM" id="CLU_106738_7_1_6"/>
<accession>C6CHH4</accession>
<dbReference type="InterPro" id="IPR032710">
    <property type="entry name" value="NTF2-like_dom_sf"/>
</dbReference>
<dbReference type="Gene3D" id="3.10.450.50">
    <property type="match status" value="1"/>
</dbReference>
<dbReference type="CDD" id="cd00531">
    <property type="entry name" value="NTF2_like"/>
    <property type="match status" value="1"/>
</dbReference>
<dbReference type="Pfam" id="PF13577">
    <property type="entry name" value="SnoaL_4"/>
    <property type="match status" value="1"/>
</dbReference>
<evidence type="ECO:0000259" key="1">
    <source>
        <dbReference type="Pfam" id="PF13577"/>
    </source>
</evidence>
<dbReference type="OrthoDB" id="4571298at2"/>
<gene>
    <name evidence="2" type="ordered locus">Dd1591_2029</name>
</gene>
<name>C6CHH4_DICC1</name>
<reference evidence="2 3" key="1">
    <citation type="submission" date="2009-06" db="EMBL/GenBank/DDBJ databases">
        <title>Complete sequence of Dickeya zeae Ech1591.</title>
        <authorList>
            <consortium name="US DOE Joint Genome Institute"/>
            <person name="Lucas S."/>
            <person name="Copeland A."/>
            <person name="Lapidus A."/>
            <person name="Glavina del Rio T."/>
            <person name="Tice H."/>
            <person name="Bruce D."/>
            <person name="Goodwin L."/>
            <person name="Pitluck S."/>
            <person name="Chertkov O."/>
            <person name="Brettin T."/>
            <person name="Detter J.C."/>
            <person name="Han C."/>
            <person name="Larimer F."/>
            <person name="Land M."/>
            <person name="Hauser L."/>
            <person name="Kyrpides N."/>
            <person name="Ovchinnikova G."/>
            <person name="Balakrishnan V."/>
            <person name="Glasner J."/>
            <person name="Perna N.T."/>
        </authorList>
    </citation>
    <scope>NUCLEOTIDE SEQUENCE [LARGE SCALE GENOMIC DNA]</scope>
    <source>
        <strain evidence="2 3">Ech1591</strain>
    </source>
</reference>
<evidence type="ECO:0000313" key="2">
    <source>
        <dbReference type="EMBL" id="ACT06875.1"/>
    </source>
</evidence>
<dbReference type="GeneID" id="45080115"/>
<feature type="domain" description="SnoaL-like" evidence="1">
    <location>
        <begin position="7"/>
        <end position="137"/>
    </location>
</feature>
<dbReference type="KEGG" id="dze:Dd1591_2029"/>
<sequence length="163" mass="18624">MNTEITRLLSLEAIRNLRIRYCHHLDANHMDELARLFTEEATCFVAGIGWQGREAIRAGLTQAFEEYDALHRGTYPFMHVIANHWIEFINDDHAEGRCYLTDWVTERPAGTSPLLLLGSYADEYLRIDGKWLINRTRLDITWPEPDIGGGAPGNDLILPSKQS</sequence>